<name>A0A0D8FTD0_9ACTN</name>
<keyword evidence="1" id="KW-0472">Membrane</keyword>
<reference evidence="2 3" key="1">
    <citation type="submission" date="2015-01" db="EMBL/GenBank/DDBJ databases">
        <title>Draft genome of the acidophilic iron oxidizer Ferrimicrobium acidiphilum strain T23.</title>
        <authorList>
            <person name="Poehlein A."/>
            <person name="Eisen S."/>
            <person name="Schloemann M."/>
            <person name="Johnson B.D."/>
            <person name="Daniel R."/>
            <person name="Muehling M."/>
        </authorList>
    </citation>
    <scope>NUCLEOTIDE SEQUENCE [LARGE SCALE GENOMIC DNA]</scope>
    <source>
        <strain evidence="2 3">T23</strain>
    </source>
</reference>
<proteinExistence type="predicted"/>
<accession>A0A0D8FTD0</accession>
<evidence type="ECO:0000313" key="3">
    <source>
        <dbReference type="Proteomes" id="UP000032336"/>
    </source>
</evidence>
<dbReference type="AlphaFoldDB" id="A0A0D8FTD0"/>
<keyword evidence="1" id="KW-1133">Transmembrane helix</keyword>
<sequence length="31" mass="3492">MVYVLQTVVGIVAVLVVFVLFGFYTRACDRL</sequence>
<gene>
    <name evidence="2" type="ORF">FEAC_17620</name>
</gene>
<comment type="caution">
    <text evidence="2">The sequence shown here is derived from an EMBL/GenBank/DDBJ whole genome shotgun (WGS) entry which is preliminary data.</text>
</comment>
<keyword evidence="1" id="KW-0812">Transmembrane</keyword>
<dbReference type="EMBL" id="JXUW01000015">
    <property type="protein sequence ID" value="KJE76535.1"/>
    <property type="molecule type" value="Genomic_DNA"/>
</dbReference>
<protein>
    <submittedName>
        <fullName evidence="2">Uncharacterized protein</fullName>
    </submittedName>
</protein>
<dbReference type="Proteomes" id="UP000032336">
    <property type="component" value="Unassembled WGS sequence"/>
</dbReference>
<feature type="transmembrane region" description="Helical" evidence="1">
    <location>
        <begin position="6"/>
        <end position="25"/>
    </location>
</feature>
<evidence type="ECO:0000256" key="1">
    <source>
        <dbReference type="SAM" id="Phobius"/>
    </source>
</evidence>
<evidence type="ECO:0000313" key="2">
    <source>
        <dbReference type="EMBL" id="KJE76535.1"/>
    </source>
</evidence>
<keyword evidence="3" id="KW-1185">Reference proteome</keyword>
<dbReference type="STRING" id="1121877.FEAC_17620"/>
<organism evidence="2 3">
    <name type="scientific">Ferrimicrobium acidiphilum DSM 19497</name>
    <dbReference type="NCBI Taxonomy" id="1121877"/>
    <lineage>
        <taxon>Bacteria</taxon>
        <taxon>Bacillati</taxon>
        <taxon>Actinomycetota</taxon>
        <taxon>Acidimicrobiia</taxon>
        <taxon>Acidimicrobiales</taxon>
        <taxon>Acidimicrobiaceae</taxon>
        <taxon>Ferrimicrobium</taxon>
    </lineage>
</organism>